<gene>
    <name evidence="3" type="ORF">WJX84_001751</name>
</gene>
<evidence type="ECO:0000256" key="1">
    <source>
        <dbReference type="SAM" id="MobiDB-lite"/>
    </source>
</evidence>
<sequence length="429" mass="45790">MSPARPAKRQKVPSDASDGLPQRRSKSSHIERGRLAAPRGNANPGKAPKRPKPKLSFEDEMEDDLGATQAFSLAANTARKFQTEKKIVPLHPLHYAAAPTFRSSFSSAPHHNAASNGFQSKSLGRLHFGVATILGAKPTMEDRHVIIPSYNPGGVAGQALQDGVPRSFVAVYDGHNGQRAAEAASHRLHLLLAKDPALRRCNGEGSQASAFQEEATMAAALKKAFRDMDDEILEESRRDGLRDGSTAVMILRLGGALYAAHVGDSRAVLCQKGQGLRLTEDHKPDNPQERQRIHAAGGRVEMQGVWRVISGGGPDRPRSGLAVSRGFGDIDHKEPKRLVSCDPDVSRRKLLPGDAFIIVASDGLWDALTDQNAVDIAARSLASSKQPSMQSSAAAPDAQAKAAADALVRAAVPTSGDNITVIVVLLIWG</sequence>
<organism evidence="3 4">
    <name type="scientific">Apatococcus fuscideae</name>
    <dbReference type="NCBI Taxonomy" id="2026836"/>
    <lineage>
        <taxon>Eukaryota</taxon>
        <taxon>Viridiplantae</taxon>
        <taxon>Chlorophyta</taxon>
        <taxon>core chlorophytes</taxon>
        <taxon>Trebouxiophyceae</taxon>
        <taxon>Chlorellales</taxon>
        <taxon>Chlorellaceae</taxon>
        <taxon>Apatococcus</taxon>
    </lineage>
</organism>
<feature type="region of interest" description="Disordered" evidence="1">
    <location>
        <begin position="1"/>
        <end position="56"/>
    </location>
</feature>
<dbReference type="SUPFAM" id="SSF81606">
    <property type="entry name" value="PP2C-like"/>
    <property type="match status" value="1"/>
</dbReference>
<dbReference type="SMART" id="SM00332">
    <property type="entry name" value="PP2Cc"/>
    <property type="match status" value="1"/>
</dbReference>
<proteinExistence type="predicted"/>
<name>A0AAW1SQV6_9CHLO</name>
<dbReference type="GO" id="GO:0004722">
    <property type="term" value="F:protein serine/threonine phosphatase activity"/>
    <property type="evidence" value="ECO:0007669"/>
    <property type="project" value="InterPro"/>
</dbReference>
<comment type="caution">
    <text evidence="3">The sequence shown here is derived from an EMBL/GenBank/DDBJ whole genome shotgun (WGS) entry which is preliminary data.</text>
</comment>
<keyword evidence="4" id="KW-1185">Reference proteome</keyword>
<dbReference type="InterPro" id="IPR015655">
    <property type="entry name" value="PP2C"/>
</dbReference>
<dbReference type="PROSITE" id="PS51746">
    <property type="entry name" value="PPM_2"/>
    <property type="match status" value="1"/>
</dbReference>
<dbReference type="EMBL" id="JALJOV010001250">
    <property type="protein sequence ID" value="KAK9851327.1"/>
    <property type="molecule type" value="Genomic_DNA"/>
</dbReference>
<evidence type="ECO:0000313" key="4">
    <source>
        <dbReference type="Proteomes" id="UP001485043"/>
    </source>
</evidence>
<feature type="domain" description="PPM-type phosphatase" evidence="2">
    <location>
        <begin position="127"/>
        <end position="426"/>
    </location>
</feature>
<dbReference type="PANTHER" id="PTHR47992">
    <property type="entry name" value="PROTEIN PHOSPHATASE"/>
    <property type="match status" value="1"/>
</dbReference>
<evidence type="ECO:0000313" key="3">
    <source>
        <dbReference type="EMBL" id="KAK9851327.1"/>
    </source>
</evidence>
<dbReference type="CDD" id="cd00143">
    <property type="entry name" value="PP2Cc"/>
    <property type="match status" value="1"/>
</dbReference>
<dbReference type="InterPro" id="IPR036457">
    <property type="entry name" value="PPM-type-like_dom_sf"/>
</dbReference>
<dbReference type="Gene3D" id="3.60.40.10">
    <property type="entry name" value="PPM-type phosphatase domain"/>
    <property type="match status" value="1"/>
</dbReference>
<dbReference type="InterPro" id="IPR001932">
    <property type="entry name" value="PPM-type_phosphatase-like_dom"/>
</dbReference>
<feature type="compositionally biased region" description="Basic residues" evidence="1">
    <location>
        <begin position="1"/>
        <end position="11"/>
    </location>
</feature>
<dbReference type="SMART" id="SM00331">
    <property type="entry name" value="PP2C_SIG"/>
    <property type="match status" value="1"/>
</dbReference>
<dbReference type="AlphaFoldDB" id="A0AAW1SQV6"/>
<accession>A0AAW1SQV6</accession>
<dbReference type="Pfam" id="PF00481">
    <property type="entry name" value="PP2C"/>
    <property type="match status" value="1"/>
</dbReference>
<reference evidence="3 4" key="1">
    <citation type="journal article" date="2024" name="Nat. Commun.">
        <title>Phylogenomics reveals the evolutionary origins of lichenization in chlorophyte algae.</title>
        <authorList>
            <person name="Puginier C."/>
            <person name="Libourel C."/>
            <person name="Otte J."/>
            <person name="Skaloud P."/>
            <person name="Haon M."/>
            <person name="Grisel S."/>
            <person name="Petersen M."/>
            <person name="Berrin J.G."/>
            <person name="Delaux P.M."/>
            <person name="Dal Grande F."/>
            <person name="Keller J."/>
        </authorList>
    </citation>
    <scope>NUCLEOTIDE SEQUENCE [LARGE SCALE GENOMIC DNA]</scope>
    <source>
        <strain evidence="3 4">SAG 2523</strain>
    </source>
</reference>
<protein>
    <recommendedName>
        <fullName evidence="2">PPM-type phosphatase domain-containing protein</fullName>
    </recommendedName>
</protein>
<evidence type="ECO:0000259" key="2">
    <source>
        <dbReference type="PROSITE" id="PS51746"/>
    </source>
</evidence>
<dbReference type="Proteomes" id="UP001485043">
    <property type="component" value="Unassembled WGS sequence"/>
</dbReference>